<name>A0A812SVP9_9DINO</name>
<keyword evidence="2" id="KW-1185">Reference proteome</keyword>
<dbReference type="EMBL" id="CAJNDS010002496">
    <property type="protein sequence ID" value="CAE7498907.1"/>
    <property type="molecule type" value="Genomic_DNA"/>
</dbReference>
<organism evidence="1 2">
    <name type="scientific">Symbiodinium natans</name>
    <dbReference type="NCBI Taxonomy" id="878477"/>
    <lineage>
        <taxon>Eukaryota</taxon>
        <taxon>Sar</taxon>
        <taxon>Alveolata</taxon>
        <taxon>Dinophyceae</taxon>
        <taxon>Suessiales</taxon>
        <taxon>Symbiodiniaceae</taxon>
        <taxon>Symbiodinium</taxon>
    </lineage>
</organism>
<accession>A0A812SVP9</accession>
<dbReference type="Proteomes" id="UP000604046">
    <property type="component" value="Unassembled WGS sequence"/>
</dbReference>
<dbReference type="AlphaFoldDB" id="A0A812SVP9"/>
<reference evidence="1" key="1">
    <citation type="submission" date="2021-02" db="EMBL/GenBank/DDBJ databases">
        <authorList>
            <person name="Dougan E. K."/>
            <person name="Rhodes N."/>
            <person name="Thang M."/>
            <person name="Chan C."/>
        </authorList>
    </citation>
    <scope>NUCLEOTIDE SEQUENCE</scope>
</reference>
<comment type="caution">
    <text evidence="1">The sequence shown here is derived from an EMBL/GenBank/DDBJ whole genome shotgun (WGS) entry which is preliminary data.</text>
</comment>
<gene>
    <name evidence="1" type="ORF">SNAT2548_LOCUS27946</name>
</gene>
<proteinExistence type="predicted"/>
<protein>
    <recommendedName>
        <fullName evidence="3">SbsA Ig-like domain-containing protein</fullName>
    </recommendedName>
</protein>
<evidence type="ECO:0008006" key="3">
    <source>
        <dbReference type="Google" id="ProtNLM"/>
    </source>
</evidence>
<sequence>MACKSNSVVLEYNSAIVDPAGFTVYCQRYEVAWRYRAYFCPYVAYSAGCFRDLSASQNEAAALPAGAYVFETSCITGFSPPNNGQDFALDGSLVINFSEAVEPGSGNIVLTPLSLASQYRSIPIQDDLQVTFDLLNTSMTISPNDPLLASEVARTNLCPINAVTLDDCKGQIWDITLASGVLRRVTSTPLLAQQDLLEPLQPAGSNGETYRLDESGTSFCQAFPVPRLHANSGFLDSTEAAFSSAFGYAEMEDTELPIVNVITMGAAATSGREDGIDVSLTLDEAGTAFCVAVRSGLPQPSRFMVAAGQIQTCAST</sequence>
<evidence type="ECO:0000313" key="2">
    <source>
        <dbReference type="Proteomes" id="UP000604046"/>
    </source>
</evidence>
<evidence type="ECO:0000313" key="1">
    <source>
        <dbReference type="EMBL" id="CAE7498907.1"/>
    </source>
</evidence>